<sequence>MPMKYDVCIVGAGFGGLAAAAELTRKGMSVAVLEASNELGGSAGKYERQGYRFQSGATVGMGFEPGGVFDRLYSSLGLDKPSMRLLNPIMDIHMPDRTIHYYSKREQWYKEIESQFPEDASKIKAFYDEVFRVGEMVDAMVEKLPVFPPKTLSDWIRLTPMISRNSIQLLPYMNQTVYDRLKKYKLHQNRLFQIFLNGELMDSVQTSVERCPAFLGFTALQTFHKGAFAVHGGLASVAEQLSKYIKESGNDVFLRHPVHLVEKKGSDYHLQSKRNKVFKADYVILNNSVHNLHDTLSEELRNKSYIKPEKEKSREAWGAFIIHAGVHEDVFKNTDVLYHQFIDPNHPDDLHDGGQFLLSLSDPSDHQMAPGGMRSLTISTHTNVSQWWESKDYEAAKQQMNQRLIETVNHYFPGFIDGLDLVLPGSPVTFQKWLRRDQGKVGGYAPTGKYSWIRSYSIRTGIKGIYQCGDTVFPGAGTLGVTLSGLMAAQELTR</sequence>
<evidence type="ECO:0000313" key="2">
    <source>
        <dbReference type="EMBL" id="SFG13614.1"/>
    </source>
</evidence>
<accession>A0A1I2PC05</accession>
<dbReference type="InterPro" id="IPR045892">
    <property type="entry name" value="CrtISO-like"/>
</dbReference>
<proteinExistence type="predicted"/>
<dbReference type="PANTHER" id="PTHR46313:SF3">
    <property type="entry name" value="PROLYCOPENE ISOMERASE, CHLOROPLASTIC"/>
    <property type="match status" value="1"/>
</dbReference>
<dbReference type="AlphaFoldDB" id="A0A1I2PC05"/>
<organism evidence="2 3">
    <name type="scientific">Halobacillus alkaliphilus</name>
    <dbReference type="NCBI Taxonomy" id="396056"/>
    <lineage>
        <taxon>Bacteria</taxon>
        <taxon>Bacillati</taxon>
        <taxon>Bacillota</taxon>
        <taxon>Bacilli</taxon>
        <taxon>Bacillales</taxon>
        <taxon>Bacillaceae</taxon>
        <taxon>Halobacillus</taxon>
    </lineage>
</organism>
<dbReference type="OrthoDB" id="9789960at2"/>
<protein>
    <submittedName>
        <fullName evidence="2">C-3',4' desaturase CrtD</fullName>
    </submittedName>
</protein>
<name>A0A1I2PC05_9BACI</name>
<gene>
    <name evidence="2" type="ORF">SAMN05216353_12440</name>
</gene>
<dbReference type="Pfam" id="PF01593">
    <property type="entry name" value="Amino_oxidase"/>
    <property type="match status" value="1"/>
</dbReference>
<dbReference type="Gene3D" id="3.50.50.60">
    <property type="entry name" value="FAD/NAD(P)-binding domain"/>
    <property type="match status" value="2"/>
</dbReference>
<evidence type="ECO:0000313" key="3">
    <source>
        <dbReference type="Proteomes" id="UP000198897"/>
    </source>
</evidence>
<dbReference type="EMBL" id="FOOG01000024">
    <property type="protein sequence ID" value="SFG13614.1"/>
    <property type="molecule type" value="Genomic_DNA"/>
</dbReference>
<reference evidence="3" key="1">
    <citation type="submission" date="2016-10" db="EMBL/GenBank/DDBJ databases">
        <authorList>
            <person name="Varghese N."/>
            <person name="Submissions S."/>
        </authorList>
    </citation>
    <scope>NUCLEOTIDE SEQUENCE [LARGE SCALE GENOMIC DNA]</scope>
    <source>
        <strain evidence="3">FP5</strain>
    </source>
</reference>
<dbReference type="PANTHER" id="PTHR46313">
    <property type="match status" value="1"/>
</dbReference>
<dbReference type="GO" id="GO:0016491">
    <property type="term" value="F:oxidoreductase activity"/>
    <property type="evidence" value="ECO:0007669"/>
    <property type="project" value="InterPro"/>
</dbReference>
<keyword evidence="3" id="KW-1185">Reference proteome</keyword>
<dbReference type="GO" id="GO:0016116">
    <property type="term" value="P:carotenoid metabolic process"/>
    <property type="evidence" value="ECO:0007669"/>
    <property type="project" value="InterPro"/>
</dbReference>
<feature type="domain" description="Amine oxidase" evidence="1">
    <location>
        <begin position="15"/>
        <end position="492"/>
    </location>
</feature>
<dbReference type="InterPro" id="IPR036188">
    <property type="entry name" value="FAD/NAD-bd_sf"/>
</dbReference>
<dbReference type="SUPFAM" id="SSF51905">
    <property type="entry name" value="FAD/NAD(P)-binding domain"/>
    <property type="match status" value="1"/>
</dbReference>
<dbReference type="InterPro" id="IPR002937">
    <property type="entry name" value="Amino_oxidase"/>
</dbReference>
<evidence type="ECO:0000259" key="1">
    <source>
        <dbReference type="Pfam" id="PF01593"/>
    </source>
</evidence>
<dbReference type="Proteomes" id="UP000198897">
    <property type="component" value="Unassembled WGS sequence"/>
</dbReference>